<reference evidence="1 2" key="1">
    <citation type="submission" date="2020-07" db="EMBL/GenBank/DDBJ databases">
        <title>Sequencing the genomes of 1000 actinobacteria strains.</title>
        <authorList>
            <person name="Klenk H.-P."/>
        </authorList>
    </citation>
    <scope>NUCLEOTIDE SEQUENCE [LARGE SCALE GENOMIC DNA]</scope>
    <source>
        <strain evidence="1 2">DSM 43461</strain>
    </source>
</reference>
<proteinExistence type="predicted"/>
<dbReference type="AlphaFoldDB" id="A0A7Y9KD41"/>
<dbReference type="RefSeq" id="WP_179835516.1">
    <property type="nucleotide sequence ID" value="NZ_BMRD01000010.1"/>
</dbReference>
<comment type="caution">
    <text evidence="1">The sequence shown here is derived from an EMBL/GenBank/DDBJ whole genome shotgun (WGS) entry which is preliminary data.</text>
</comment>
<sequence>MTRPRHFDLVVVGGGLGGVAAVLAAARLGLRSVLVSESDWIGGQVSSQCIPPDEHPWIESVGCTPAYRRFRDRVRAFYRRNYPLNAAARHAPLLNPGSGNIGPLSHEPHVACLVLEEMLAPWTSRGTVTVLRSHRLAAVSADGDEITSVLVRGSEGEEAELSGDYFLDATDLGDLVGMSGAEHVFGAESAAETGEPHALAGPADPYDQQAITWAMLLSLHPGTDNTIERPADYAEWREHRPPEWPGPLLSWEVSDHVTHRPRRRPLFTDRPAAGGVRYDLWHARRVLDAAHLDTEWADVTAAAWPMMDYARLPLIGVDEPTRERALREARQLSLSFLYWMQTEAPRHDGGTGYPELRPRGDLTGTPDGLAKMPYIRESRRIRAEVTLVEQHVGVEARAGLEGAERFPDSVGIAAYRIDVHPSTAGRPTIDIDTWPFQIPLGALIPVRMRNLLPAAKNIGATHLTSGAYRVHPGEWTVGEAAGALAGFCVRRAARPSQVRADEMLLDEFQTLLSGTLGVELEWPRYQALAPRHRFGYVQQAPAPSERTA</sequence>
<dbReference type="InterPro" id="IPR005288">
    <property type="entry name" value="NadB"/>
</dbReference>
<accession>A0A7Y9KD41</accession>
<dbReference type="PANTHER" id="PTHR42716:SF1">
    <property type="entry name" value="SLL0471 PROTEIN"/>
    <property type="match status" value="1"/>
</dbReference>
<dbReference type="Proteomes" id="UP000591272">
    <property type="component" value="Unassembled WGS sequence"/>
</dbReference>
<protein>
    <recommendedName>
        <fullName evidence="3">FAD-dependent oxidoreductase</fullName>
    </recommendedName>
</protein>
<dbReference type="EMBL" id="JACCBT010000001">
    <property type="protein sequence ID" value="NYE14677.1"/>
    <property type="molecule type" value="Genomic_DNA"/>
</dbReference>
<evidence type="ECO:0000313" key="2">
    <source>
        <dbReference type="Proteomes" id="UP000591272"/>
    </source>
</evidence>
<dbReference type="Gene3D" id="3.50.50.60">
    <property type="entry name" value="FAD/NAD(P)-binding domain"/>
    <property type="match status" value="1"/>
</dbReference>
<keyword evidence="2" id="KW-1185">Reference proteome</keyword>
<dbReference type="Pfam" id="PF12831">
    <property type="entry name" value="FAD_oxidored"/>
    <property type="match status" value="1"/>
</dbReference>
<organism evidence="1 2">
    <name type="scientific">Actinomadura citrea</name>
    <dbReference type="NCBI Taxonomy" id="46158"/>
    <lineage>
        <taxon>Bacteria</taxon>
        <taxon>Bacillati</taxon>
        <taxon>Actinomycetota</taxon>
        <taxon>Actinomycetes</taxon>
        <taxon>Streptosporangiales</taxon>
        <taxon>Thermomonosporaceae</taxon>
        <taxon>Actinomadura</taxon>
    </lineage>
</organism>
<evidence type="ECO:0008006" key="3">
    <source>
        <dbReference type="Google" id="ProtNLM"/>
    </source>
</evidence>
<dbReference type="InterPro" id="IPR036188">
    <property type="entry name" value="FAD/NAD-bd_sf"/>
</dbReference>
<name>A0A7Y9KD41_9ACTN</name>
<evidence type="ECO:0000313" key="1">
    <source>
        <dbReference type="EMBL" id="NYE14677.1"/>
    </source>
</evidence>
<dbReference type="GO" id="GO:0008734">
    <property type="term" value="F:L-aspartate oxidase activity"/>
    <property type="evidence" value="ECO:0007669"/>
    <property type="project" value="InterPro"/>
</dbReference>
<dbReference type="PANTHER" id="PTHR42716">
    <property type="entry name" value="L-ASPARTATE OXIDASE"/>
    <property type="match status" value="1"/>
</dbReference>
<gene>
    <name evidence="1" type="ORF">BJ999_004973</name>
</gene>
<dbReference type="GO" id="GO:0009435">
    <property type="term" value="P:NAD+ biosynthetic process"/>
    <property type="evidence" value="ECO:0007669"/>
    <property type="project" value="InterPro"/>
</dbReference>
<dbReference type="SUPFAM" id="SSF51905">
    <property type="entry name" value="FAD/NAD(P)-binding domain"/>
    <property type="match status" value="1"/>
</dbReference>